<dbReference type="Pfam" id="PF06079">
    <property type="entry name" value="Apyrase"/>
    <property type="match status" value="1"/>
</dbReference>
<accession>A0AAW0PW09</accession>
<evidence type="ECO:0000256" key="1">
    <source>
        <dbReference type="ARBA" id="ARBA00001913"/>
    </source>
</evidence>
<evidence type="ECO:0000256" key="2">
    <source>
        <dbReference type="ARBA" id="ARBA00022723"/>
    </source>
</evidence>
<keyword evidence="2 6" id="KW-0479">Metal-binding</keyword>
<evidence type="ECO:0000256" key="3">
    <source>
        <dbReference type="ARBA" id="ARBA00022801"/>
    </source>
</evidence>
<dbReference type="SUPFAM" id="SSF101887">
    <property type="entry name" value="Apyrase"/>
    <property type="match status" value="1"/>
</dbReference>
<feature type="binding site" evidence="6">
    <location>
        <position position="204"/>
    </location>
    <ligand>
        <name>Ca(2+)</name>
        <dbReference type="ChEBI" id="CHEBI:29108"/>
    </ligand>
</feature>
<dbReference type="PANTHER" id="PTHR13023:SF3">
    <property type="entry name" value="SOLUBLE CALCIUM-ACTIVATED NUCLEOTIDASE 1"/>
    <property type="match status" value="1"/>
</dbReference>
<keyword evidence="3" id="KW-0378">Hydrolase</keyword>
<evidence type="ECO:0000313" key="8">
    <source>
        <dbReference type="EMBL" id="KAK7930249.1"/>
    </source>
</evidence>
<comment type="cofactor">
    <cofactor evidence="1 6">
        <name>Ca(2+)</name>
        <dbReference type="ChEBI" id="CHEBI:29108"/>
    </cofactor>
</comment>
<evidence type="ECO:0000256" key="5">
    <source>
        <dbReference type="ARBA" id="ARBA00025738"/>
    </source>
</evidence>
<dbReference type="GO" id="GO:0004382">
    <property type="term" value="F:GDP phosphatase activity"/>
    <property type="evidence" value="ECO:0007669"/>
    <property type="project" value="TreeGrafter"/>
</dbReference>
<keyword evidence="9" id="KW-1185">Reference proteome</keyword>
<evidence type="ECO:0000313" key="9">
    <source>
        <dbReference type="Proteomes" id="UP001460270"/>
    </source>
</evidence>
<evidence type="ECO:0000256" key="6">
    <source>
        <dbReference type="PIRSR" id="PIRSR609283-1"/>
    </source>
</evidence>
<gene>
    <name evidence="8" type="ORF">WMY93_006644</name>
</gene>
<dbReference type="GO" id="GO:0005509">
    <property type="term" value="F:calcium ion binding"/>
    <property type="evidence" value="ECO:0007669"/>
    <property type="project" value="InterPro"/>
</dbReference>
<keyword evidence="4 6" id="KW-0106">Calcium</keyword>
<organism evidence="8 9">
    <name type="scientific">Mugilogobius chulae</name>
    <name type="common">yellowstripe goby</name>
    <dbReference type="NCBI Taxonomy" id="88201"/>
    <lineage>
        <taxon>Eukaryota</taxon>
        <taxon>Metazoa</taxon>
        <taxon>Chordata</taxon>
        <taxon>Craniata</taxon>
        <taxon>Vertebrata</taxon>
        <taxon>Euteleostomi</taxon>
        <taxon>Actinopterygii</taxon>
        <taxon>Neopterygii</taxon>
        <taxon>Teleostei</taxon>
        <taxon>Neoteleostei</taxon>
        <taxon>Acanthomorphata</taxon>
        <taxon>Gobiaria</taxon>
        <taxon>Gobiiformes</taxon>
        <taxon>Gobioidei</taxon>
        <taxon>Gobiidae</taxon>
        <taxon>Gobionellinae</taxon>
        <taxon>Mugilogobius</taxon>
    </lineage>
</organism>
<protein>
    <submittedName>
        <fullName evidence="8">Uncharacterized protein</fullName>
    </submittedName>
</protein>
<sequence length="250" mass="28503">MGSNSVVTEHSAERRRKGSTNLQCSLQNKNDDALISSLSVYMRDLPVDLASQMASLDTLFLPKWRTVAAVSTLALVLMLYLRQTVEDTASSHNGIHKLSLHDKEATMIDSYRHFQRHRRQTAYNKTYPLSPPQRTKDGVRYRIGLIADLDTESRSSKDQTWFSYMKRGYLTLADSRDMLQVEWDTDIVTLESHLSEKGRGMELSELVVFNGHLYSVDDRTGGGVQDRGEPRCALGYTARRRWICIKRVQG</sequence>
<feature type="binding site" evidence="6">
    <location>
        <position position="205"/>
    </location>
    <ligand>
        <name>Ca(2+)</name>
        <dbReference type="ChEBI" id="CHEBI:29108"/>
    </ligand>
</feature>
<reference evidence="9" key="1">
    <citation type="submission" date="2024-04" db="EMBL/GenBank/DDBJ databases">
        <title>Salinicola lusitanus LLJ914,a marine bacterium isolated from the Okinawa Trough.</title>
        <authorList>
            <person name="Li J."/>
        </authorList>
    </citation>
    <scope>NUCLEOTIDE SEQUENCE [LARGE SCALE GENOMIC DNA]</scope>
</reference>
<dbReference type="Proteomes" id="UP001460270">
    <property type="component" value="Unassembled WGS sequence"/>
</dbReference>
<comment type="similarity">
    <text evidence="5">Belongs to the apyrase family.</text>
</comment>
<feature type="region of interest" description="Disordered" evidence="7">
    <location>
        <begin position="1"/>
        <end position="21"/>
    </location>
</feature>
<dbReference type="AlphaFoldDB" id="A0AAW0PW09"/>
<evidence type="ECO:0000256" key="4">
    <source>
        <dbReference type="ARBA" id="ARBA00022837"/>
    </source>
</evidence>
<dbReference type="GO" id="GO:0030166">
    <property type="term" value="P:proteoglycan biosynthetic process"/>
    <property type="evidence" value="ECO:0007669"/>
    <property type="project" value="TreeGrafter"/>
</dbReference>
<dbReference type="GO" id="GO:0045134">
    <property type="term" value="F:UDP phosphatase activity"/>
    <property type="evidence" value="ECO:0007669"/>
    <property type="project" value="TreeGrafter"/>
</dbReference>
<dbReference type="InterPro" id="IPR009283">
    <property type="entry name" value="Apyrase"/>
</dbReference>
<dbReference type="EMBL" id="JBBPFD010000004">
    <property type="protein sequence ID" value="KAK7930249.1"/>
    <property type="molecule type" value="Genomic_DNA"/>
</dbReference>
<dbReference type="InterPro" id="IPR036258">
    <property type="entry name" value="Apyrase_sf"/>
</dbReference>
<name>A0AAW0PW09_9GOBI</name>
<proteinExistence type="inferred from homology"/>
<comment type="caution">
    <text evidence="8">The sequence shown here is derived from an EMBL/GenBank/DDBJ whole genome shotgun (WGS) entry which is preliminary data.</text>
</comment>
<dbReference type="PANTHER" id="PTHR13023">
    <property type="entry name" value="APYRASE"/>
    <property type="match status" value="1"/>
</dbReference>
<evidence type="ECO:0000256" key="7">
    <source>
        <dbReference type="SAM" id="MobiDB-lite"/>
    </source>
</evidence>
<dbReference type="Gene3D" id="2.120.10.100">
    <property type="entry name" value="Apyrase"/>
    <property type="match status" value="1"/>
</dbReference>